<dbReference type="CDD" id="cd07516">
    <property type="entry name" value="HAD_Pase"/>
    <property type="match status" value="1"/>
</dbReference>
<evidence type="ECO:0000313" key="1">
    <source>
        <dbReference type="EMBL" id="MTH51968.1"/>
    </source>
</evidence>
<name>A0A7X2S2H2_9BACI</name>
<dbReference type="SUPFAM" id="SSF56784">
    <property type="entry name" value="HAD-like"/>
    <property type="match status" value="1"/>
</dbReference>
<accession>A0A7X2S2H2</accession>
<dbReference type="Gene3D" id="3.40.50.1000">
    <property type="entry name" value="HAD superfamily/HAD-like"/>
    <property type="match status" value="1"/>
</dbReference>
<dbReference type="InterPro" id="IPR036412">
    <property type="entry name" value="HAD-like_sf"/>
</dbReference>
<dbReference type="Gene3D" id="3.30.1240.10">
    <property type="match status" value="1"/>
</dbReference>
<dbReference type="GO" id="GO:0005829">
    <property type="term" value="C:cytosol"/>
    <property type="evidence" value="ECO:0007669"/>
    <property type="project" value="TreeGrafter"/>
</dbReference>
<dbReference type="InterPro" id="IPR000150">
    <property type="entry name" value="Cof"/>
</dbReference>
<evidence type="ECO:0000313" key="2">
    <source>
        <dbReference type="Proteomes" id="UP000434639"/>
    </source>
</evidence>
<dbReference type="NCBIfam" id="TIGR01484">
    <property type="entry name" value="HAD-SF-IIB"/>
    <property type="match status" value="1"/>
</dbReference>
<protein>
    <submittedName>
        <fullName evidence="1">Cof-type HAD-IIB family hydrolase</fullName>
    </submittedName>
</protein>
<dbReference type="SFLD" id="SFLDS00003">
    <property type="entry name" value="Haloacid_Dehalogenase"/>
    <property type="match status" value="1"/>
</dbReference>
<dbReference type="Pfam" id="PF08282">
    <property type="entry name" value="Hydrolase_3"/>
    <property type="match status" value="1"/>
</dbReference>
<dbReference type="NCBIfam" id="TIGR00099">
    <property type="entry name" value="Cof-subfamily"/>
    <property type="match status" value="1"/>
</dbReference>
<reference evidence="1 2" key="1">
    <citation type="journal article" date="2017" name="Int. J. Syst. Evol. Microbiol.">
        <title>Bacillus mangrovi sp. nov., isolated from a sediment sample from a mangrove forest.</title>
        <authorList>
            <person name="Gupta V."/>
            <person name="Singh P.K."/>
            <person name="Korpole S."/>
            <person name="Tanuku N.R.S."/>
            <person name="Pinnaka A.K."/>
        </authorList>
    </citation>
    <scope>NUCLEOTIDE SEQUENCE [LARGE SCALE GENOMIC DNA]</scope>
    <source>
        <strain evidence="1 2">KCTC 33872</strain>
    </source>
</reference>
<dbReference type="PANTHER" id="PTHR10000">
    <property type="entry name" value="PHOSPHOSERINE PHOSPHATASE"/>
    <property type="match status" value="1"/>
</dbReference>
<dbReference type="InterPro" id="IPR023214">
    <property type="entry name" value="HAD_sf"/>
</dbReference>
<dbReference type="PROSITE" id="PS01229">
    <property type="entry name" value="COF_2"/>
    <property type="match status" value="1"/>
</dbReference>
<dbReference type="AlphaFoldDB" id="A0A7X2S2H2"/>
<dbReference type="OrthoDB" id="9806027at2"/>
<keyword evidence="1" id="KW-0378">Hydrolase</keyword>
<sequence length="291" mass="31831">MVHKGELLMKLIAIDLDGTLLSSRIKISKENRDALLNAQKEHHIMICSGRAPEDIQAVLADSDLQLDLAGSNGTAVYSNGELLSRISIVPEAAKDAAQLLDSKNVPYKIYTSEGIYVLTDWAERTIAAVDAWDGRDSLPENEYKRITEQPKADEVIKHLSHIDELLDKKDLSIQKFFILTLDPAVKNTLLPKLEEIKGIAPTSSGPSNLEIMNPDGHKGKALEIMAAHLGIPMEDTVAIGDNFNDVPMLEAAGLSIAMGNADPDVKKMCDKETLSNNDHGVAYALEHFLQD</sequence>
<proteinExistence type="predicted"/>
<gene>
    <name evidence="1" type="ORF">GKZ89_01010</name>
</gene>
<dbReference type="PANTHER" id="PTHR10000:SF55">
    <property type="entry name" value="5-AMINO-6-(5-PHOSPHO-D-RIBITYLAMINO)URACIL PHOSPHATASE YCSE"/>
    <property type="match status" value="1"/>
</dbReference>
<dbReference type="InterPro" id="IPR006379">
    <property type="entry name" value="HAD-SF_hydro_IIB"/>
</dbReference>
<keyword evidence="2" id="KW-1185">Reference proteome</keyword>
<dbReference type="EMBL" id="WMIB01000001">
    <property type="protein sequence ID" value="MTH51968.1"/>
    <property type="molecule type" value="Genomic_DNA"/>
</dbReference>
<dbReference type="Proteomes" id="UP000434639">
    <property type="component" value="Unassembled WGS sequence"/>
</dbReference>
<organism evidence="1 2">
    <name type="scientific">Metabacillus mangrovi</name>
    <dbReference type="NCBI Taxonomy" id="1491830"/>
    <lineage>
        <taxon>Bacteria</taxon>
        <taxon>Bacillati</taxon>
        <taxon>Bacillota</taxon>
        <taxon>Bacilli</taxon>
        <taxon>Bacillales</taxon>
        <taxon>Bacillaceae</taxon>
        <taxon>Metabacillus</taxon>
    </lineage>
</organism>
<dbReference type="GO" id="GO:0016791">
    <property type="term" value="F:phosphatase activity"/>
    <property type="evidence" value="ECO:0007669"/>
    <property type="project" value="TreeGrafter"/>
</dbReference>
<dbReference type="GO" id="GO:0000287">
    <property type="term" value="F:magnesium ion binding"/>
    <property type="evidence" value="ECO:0007669"/>
    <property type="project" value="TreeGrafter"/>
</dbReference>
<comment type="caution">
    <text evidence="1">The sequence shown here is derived from an EMBL/GenBank/DDBJ whole genome shotgun (WGS) entry which is preliminary data.</text>
</comment>
<dbReference type="SFLD" id="SFLDG01140">
    <property type="entry name" value="C2.B:_Phosphomannomutase_and_P"/>
    <property type="match status" value="1"/>
</dbReference>
<dbReference type="PROSITE" id="PS01228">
    <property type="entry name" value="COF_1"/>
    <property type="match status" value="1"/>
</dbReference>